<dbReference type="Proteomes" id="UP000036923">
    <property type="component" value="Unassembled WGS sequence"/>
</dbReference>
<dbReference type="AlphaFoldDB" id="A0A0L6JMU6"/>
<evidence type="ECO:0000313" key="1">
    <source>
        <dbReference type="EMBL" id="KNY27136.1"/>
    </source>
</evidence>
<dbReference type="RefSeq" id="WP_036941594.1">
    <property type="nucleotide sequence ID" value="NZ_JQKC01000016.1"/>
</dbReference>
<dbReference type="EMBL" id="LGTC01000001">
    <property type="protein sequence ID" value="KNY27136.1"/>
    <property type="molecule type" value="Genomic_DNA"/>
</dbReference>
<keyword evidence="2" id="KW-1185">Reference proteome</keyword>
<comment type="caution">
    <text evidence="1">The sequence shown here is derived from an EMBL/GenBank/DDBJ whole genome shotgun (WGS) entry which is preliminary data.</text>
</comment>
<organism evidence="1 2">
    <name type="scientific">Pseudobacteroides cellulosolvens ATCC 35603 = DSM 2933</name>
    <dbReference type="NCBI Taxonomy" id="398512"/>
    <lineage>
        <taxon>Bacteria</taxon>
        <taxon>Bacillati</taxon>
        <taxon>Bacillota</taxon>
        <taxon>Clostridia</taxon>
        <taxon>Eubacteriales</taxon>
        <taxon>Oscillospiraceae</taxon>
        <taxon>Pseudobacteroides</taxon>
    </lineage>
</organism>
<dbReference type="eggNOG" id="ENOG50338ER">
    <property type="taxonomic scope" value="Bacteria"/>
</dbReference>
<reference evidence="2" key="1">
    <citation type="submission" date="2015-07" db="EMBL/GenBank/DDBJ databases">
        <title>Near-Complete Genome Sequence of the Cellulolytic Bacterium Bacteroides (Pseudobacteroides) cellulosolvens ATCC 35603.</title>
        <authorList>
            <person name="Dassa B."/>
            <person name="Utturkar S.M."/>
            <person name="Klingeman D.M."/>
            <person name="Hurt R.A."/>
            <person name="Keller M."/>
            <person name="Xu J."/>
            <person name="Reddy Y.H.K."/>
            <person name="Borovok I."/>
            <person name="Grinberg I.R."/>
            <person name="Lamed R."/>
            <person name="Zhivin O."/>
            <person name="Bayer E.A."/>
            <person name="Brown S.D."/>
        </authorList>
    </citation>
    <scope>NUCLEOTIDE SEQUENCE [LARGE SCALE GENOMIC DNA]</scope>
    <source>
        <strain evidence="2">DSM 2933</strain>
    </source>
</reference>
<accession>A0A0L6JMU6</accession>
<proteinExistence type="predicted"/>
<gene>
    <name evidence="1" type="ORF">Bccel_2401</name>
</gene>
<protein>
    <submittedName>
        <fullName evidence="1">Uncharacterized protein</fullName>
    </submittedName>
</protein>
<evidence type="ECO:0000313" key="2">
    <source>
        <dbReference type="Proteomes" id="UP000036923"/>
    </source>
</evidence>
<sequence length="127" mass="14606">MDRKRSLENLSNGLNAAKKLLDLKNASLQVDLNSEVKPNQIDTFYQMLDTVASYSPPKYKKVLNESIAISNNYRSTYRNLKQHLNNNNRGPNSSEIIKTLEIVKPILPNNHKAMVEKLQQIYKIIYS</sequence>
<name>A0A0L6JMU6_9FIRM</name>